<dbReference type="EMBL" id="MH484438">
    <property type="protein sequence ID" value="QAS68918.1"/>
    <property type="molecule type" value="Genomic_DNA"/>
</dbReference>
<name>A0AC61LNG6_9HEPA</name>
<proteinExistence type="predicted"/>
<keyword evidence="2" id="KW-1185">Reference proteome</keyword>
<protein>
    <submittedName>
        <fullName evidence="1">PreS/S protein</fullName>
    </submittedName>
</protein>
<reference evidence="1 2" key="1">
    <citation type="journal article" date="2019" name="Virology">
        <title>Discovery of a highly divergent hepadnavirus in shrews from China.</title>
        <authorList>
            <person name="Nie F.-Y."/>
            <person name="Tian J.-H."/>
            <person name="Lin X.-D."/>
            <person name="Yu B."/>
            <person name="Xing J.-G."/>
            <person name="Cao J.-H."/>
            <person name="Holmes E.C."/>
            <person name="Ma R.Z."/>
            <person name="Zhang Y.-Z."/>
        </authorList>
    </citation>
    <scope>NUCLEOTIDE SEQUENCE [LARGE SCALE GENOMIC DNA]</scope>
    <source>
        <strain evidence="1">DL70</strain>
    </source>
</reference>
<accession>A0AC61LNG6</accession>
<evidence type="ECO:0000313" key="1">
    <source>
        <dbReference type="EMBL" id="QAS68918.1"/>
    </source>
</evidence>
<dbReference type="Proteomes" id="UP000502290">
    <property type="component" value="Segment"/>
</dbReference>
<evidence type="ECO:0000313" key="2">
    <source>
        <dbReference type="Proteomes" id="UP000502290"/>
    </source>
</evidence>
<sequence length="395" mass="43489">MGNAVDLLGSSLAAGQSYGASQGEDFNPLMDLGRLLSKVNPYSRLDTYGDWDLKRGNYYQDTSILQGQGQKPRPPVTPVQPPSPPTRGPNRVPPLKPPQPGTKRLPINSSQVFPTSSMLRPDHHITPLSKEIKNPPPVPSSASKLLVPVENSASSPSLEKTEIGAPVLEAMTAEPASRFLGPLGGLPVVLFLWTRIQEILQNLDWWWTSLSFPGVSRECPGLDSQSQTSRHSLTSCPPTCSGYPWMCRRRFIILLCLLLLCLTCWLGYLDYSGELPVCPLGMSGEVTTVQCKSCTASATGTLGKPLCCCLKSSGGGNCTCVPIPPSWAFAKFLWELVSHHFSWLSSLLRLFQWLEGISPTVLLLAIWMIWYWVPSLSTIFNLFIPLCLTLWYIWG</sequence>
<organism evidence="1 2">
    <name type="scientific">Asian grey shrew hepatitis B virus</name>
    <dbReference type="NCBI Taxonomy" id="2849741"/>
    <lineage>
        <taxon>Viruses</taxon>
        <taxon>Riboviria</taxon>
        <taxon>Pararnavirae</taxon>
        <taxon>Artverviricota</taxon>
        <taxon>Revtraviricetes</taxon>
        <taxon>Blubervirales</taxon>
        <taxon>Hepadnaviridae</taxon>
        <taxon>Orthohepadnavirus</taxon>
        <taxon>Orthohepadnavirus soricisinensis</taxon>
        <taxon>Chinese shrew hepatitis B virus</taxon>
    </lineage>
</organism>